<sequence>MISMEPACPSSPSVLAACSSLKSSLMKDGSPKACGVPLTSASPVKSFLLGPQARGFLSPFRSGSAVIRVSVFA</sequence>
<dbReference type="EMBL" id="OX596105">
    <property type="protein sequence ID" value="CAI9700381.1"/>
    <property type="molecule type" value="Genomic_DNA"/>
</dbReference>
<protein>
    <submittedName>
        <fullName evidence="1">Uncharacterized protein</fullName>
    </submittedName>
</protein>
<proteinExistence type="predicted"/>
<dbReference type="Proteomes" id="UP001162501">
    <property type="component" value="Chromosome 21"/>
</dbReference>
<organism evidence="1 2">
    <name type="scientific">Rangifer tarandus platyrhynchus</name>
    <name type="common">Svalbard reindeer</name>
    <dbReference type="NCBI Taxonomy" id="3082113"/>
    <lineage>
        <taxon>Eukaryota</taxon>
        <taxon>Metazoa</taxon>
        <taxon>Chordata</taxon>
        <taxon>Craniata</taxon>
        <taxon>Vertebrata</taxon>
        <taxon>Euteleostomi</taxon>
        <taxon>Mammalia</taxon>
        <taxon>Eutheria</taxon>
        <taxon>Laurasiatheria</taxon>
        <taxon>Artiodactyla</taxon>
        <taxon>Ruminantia</taxon>
        <taxon>Pecora</taxon>
        <taxon>Cervidae</taxon>
        <taxon>Odocoileinae</taxon>
        <taxon>Rangifer</taxon>
    </lineage>
</organism>
<accession>A0ACB0EJN7</accession>
<name>A0ACB0EJN7_RANTA</name>
<evidence type="ECO:0000313" key="2">
    <source>
        <dbReference type="Proteomes" id="UP001162501"/>
    </source>
</evidence>
<reference evidence="1" key="1">
    <citation type="submission" date="2023-05" db="EMBL/GenBank/DDBJ databases">
        <authorList>
            <consortium name="ELIXIR-Norway"/>
        </authorList>
    </citation>
    <scope>NUCLEOTIDE SEQUENCE</scope>
</reference>
<evidence type="ECO:0000313" key="1">
    <source>
        <dbReference type="EMBL" id="CAI9700381.1"/>
    </source>
</evidence>
<gene>
    <name evidence="1" type="ORF">MRATA1EN3_LOCUS11594</name>
</gene>